<dbReference type="GO" id="GO:0008870">
    <property type="term" value="F:galactoside O-acetyltransferase activity"/>
    <property type="evidence" value="ECO:0007669"/>
    <property type="project" value="TreeGrafter"/>
</dbReference>
<dbReference type="EMBL" id="MT898137">
    <property type="protein sequence ID" value="QOS19605.1"/>
    <property type="molecule type" value="Genomic_DNA"/>
</dbReference>
<reference evidence="2" key="1">
    <citation type="submission" date="2020-08" db="EMBL/GenBank/DDBJ databases">
        <title>Genetic structure, function and evolution of capsule biosynthesis loci in Vibrio parahaemolyticus.</title>
        <authorList>
            <person name="Li L."/>
            <person name="Bian S."/>
        </authorList>
    </citation>
    <scope>NUCLEOTIDE SEQUENCE</scope>
    <source>
        <strain evidence="2">VP68</strain>
    </source>
</reference>
<organism evidence="2">
    <name type="scientific">Vibrio parahaemolyticus</name>
    <dbReference type="NCBI Taxonomy" id="670"/>
    <lineage>
        <taxon>Bacteria</taxon>
        <taxon>Pseudomonadati</taxon>
        <taxon>Pseudomonadota</taxon>
        <taxon>Gammaproteobacteria</taxon>
        <taxon>Vibrionales</taxon>
        <taxon>Vibrionaceae</taxon>
        <taxon>Vibrio</taxon>
    </lineage>
</organism>
<dbReference type="InterPro" id="IPR039369">
    <property type="entry name" value="LacA-like"/>
</dbReference>
<dbReference type="PANTHER" id="PTHR43017">
    <property type="entry name" value="GALACTOSIDE O-ACETYLTRANSFERASE"/>
    <property type="match status" value="1"/>
</dbReference>
<sequence length="226" mass="25112">MSFYLRFPSSVRLTRIVILMNVSLSNKLFNFVKKIKPKAIITYRSLVFFSLAKLKYFSNVNFEKKIKIIQRMSIQGEGFITFKEGCVMGVFPSPNFYKGEIYLEARSSTSKINIGRRVFINNNATIISDKSSITIGDDTLIGPNFICFDSNFHPLNPEKRLSDDYSCNPVTIGNNVFIGANVTVLQGVTIGDNSVIGAGLVVCSDIPSNVIVKASSTHECKLIKSI</sequence>
<keyword evidence="1 2" id="KW-0808">Transferase</keyword>
<dbReference type="Pfam" id="PF14602">
    <property type="entry name" value="Hexapep_2"/>
    <property type="match status" value="1"/>
</dbReference>
<dbReference type="EC" id="2.3.1.-" evidence="1"/>
<proteinExistence type="inferred from homology"/>
<name>A0A7M1VZS5_VIBPH</name>
<dbReference type="Gene3D" id="2.160.10.10">
    <property type="entry name" value="Hexapeptide repeat proteins"/>
    <property type="match status" value="1"/>
</dbReference>
<accession>A0A7M1VZS5</accession>
<evidence type="ECO:0000313" key="2">
    <source>
        <dbReference type="EMBL" id="QOS19605.1"/>
    </source>
</evidence>
<dbReference type="SUPFAM" id="SSF51161">
    <property type="entry name" value="Trimeric LpxA-like enzymes"/>
    <property type="match status" value="1"/>
</dbReference>
<protein>
    <recommendedName>
        <fullName evidence="1">Acetyltransferase</fullName>
        <ecNumber evidence="1">2.3.1.-</ecNumber>
    </recommendedName>
</protein>
<gene>
    <name evidence="2" type="primary">lacA</name>
    <name evidence="2" type="ORF">VP68_00014</name>
</gene>
<dbReference type="InterPro" id="IPR001451">
    <property type="entry name" value="Hexapep"/>
</dbReference>
<dbReference type="InterPro" id="IPR011004">
    <property type="entry name" value="Trimer_LpxA-like_sf"/>
</dbReference>
<dbReference type="AlphaFoldDB" id="A0A7M1VZS5"/>
<comment type="similarity">
    <text evidence="1">Belongs to the transferase hexapeptide repeat family.</text>
</comment>
<evidence type="ECO:0000256" key="1">
    <source>
        <dbReference type="RuleBase" id="RU367021"/>
    </source>
</evidence>
<dbReference type="PANTHER" id="PTHR43017:SF1">
    <property type="entry name" value="ACETYLTRANSFERASE YJL218W-RELATED"/>
    <property type="match status" value="1"/>
</dbReference>
<keyword evidence="1 2" id="KW-0012">Acyltransferase</keyword>